<evidence type="ECO:0000313" key="2">
    <source>
        <dbReference type="Proteomes" id="UP000813420"/>
    </source>
</evidence>
<proteinExistence type="predicted"/>
<accession>A0A9D2VWS7</accession>
<evidence type="ECO:0000313" key="1">
    <source>
        <dbReference type="EMBL" id="HJH49163.1"/>
    </source>
</evidence>
<gene>
    <name evidence="1" type="ORF">K8V39_02745</name>
</gene>
<organism evidence="1 2">
    <name type="scientific">Merdimonas faecis</name>
    <dbReference type="NCBI Taxonomy" id="1653435"/>
    <lineage>
        <taxon>Bacteria</taxon>
        <taxon>Bacillati</taxon>
        <taxon>Bacillota</taxon>
        <taxon>Clostridia</taxon>
        <taxon>Lachnospirales</taxon>
        <taxon>Lachnospiraceae</taxon>
        <taxon>Merdimonas</taxon>
    </lineage>
</organism>
<reference evidence="1" key="1">
    <citation type="journal article" date="2021" name="PeerJ">
        <title>Extensive microbial diversity within the chicken gut microbiome revealed by metagenomics and culture.</title>
        <authorList>
            <person name="Gilroy R."/>
            <person name="Ravi A."/>
            <person name="Getino M."/>
            <person name="Pursley I."/>
            <person name="Horton D.L."/>
            <person name="Alikhan N.F."/>
            <person name="Baker D."/>
            <person name="Gharbi K."/>
            <person name="Hall N."/>
            <person name="Watson M."/>
            <person name="Adriaenssens E.M."/>
            <person name="Foster-Nyarko E."/>
            <person name="Jarju S."/>
            <person name="Secka A."/>
            <person name="Antonio M."/>
            <person name="Oren A."/>
            <person name="Chaudhuri R.R."/>
            <person name="La Ragione R."/>
            <person name="Hildebrand F."/>
            <person name="Pallen M.J."/>
        </authorList>
    </citation>
    <scope>NUCLEOTIDE SEQUENCE</scope>
    <source>
        <strain evidence="1">USAMLcec4-12693</strain>
    </source>
</reference>
<reference evidence="1" key="2">
    <citation type="submission" date="2021-09" db="EMBL/GenBank/DDBJ databases">
        <authorList>
            <person name="Gilroy R."/>
        </authorList>
    </citation>
    <scope>NUCLEOTIDE SEQUENCE</scope>
    <source>
        <strain evidence="1">USAMLcec4-12693</strain>
    </source>
</reference>
<sequence length="214" mass="24905">MPVEVVAYMLSDQNINRRLQFQLILQCAPLLKGIKVACITNLERRHCRMLGGILKGTGITYRMLAVREERCLVILFREKEMERYLMGKEIREFLKEFGYVLTEENDGHVCEPYPDLDRVFGRLAERIGEASRQNLCFPHEIGVFLDYPIEDVRGFIENGGQECLLAGYWKVYHNRERAQMTFLAYDQAKTSAVNEFLTGKSIQDIVYRPEFHVA</sequence>
<name>A0A9D2VWS7_9FIRM</name>
<dbReference type="EMBL" id="DYXE01000028">
    <property type="protein sequence ID" value="HJH49163.1"/>
    <property type="molecule type" value="Genomic_DNA"/>
</dbReference>
<dbReference type="Pfam" id="PF12672">
    <property type="entry name" value="DUF3793"/>
    <property type="match status" value="1"/>
</dbReference>
<protein>
    <submittedName>
        <fullName evidence="1">DUF3793 family protein</fullName>
    </submittedName>
</protein>
<dbReference type="InterPro" id="IPR024523">
    <property type="entry name" value="DUF3793"/>
</dbReference>
<dbReference type="Proteomes" id="UP000813420">
    <property type="component" value="Unassembled WGS sequence"/>
</dbReference>
<dbReference type="RefSeq" id="WP_277258400.1">
    <property type="nucleotide sequence ID" value="NZ_CAKNNN010000042.1"/>
</dbReference>
<comment type="caution">
    <text evidence="1">The sequence shown here is derived from an EMBL/GenBank/DDBJ whole genome shotgun (WGS) entry which is preliminary data.</text>
</comment>
<dbReference type="AlphaFoldDB" id="A0A9D2VWS7"/>